<dbReference type="Pfam" id="PF09004">
    <property type="entry name" value="ALKBH8_N"/>
    <property type="match status" value="1"/>
</dbReference>
<reference evidence="2" key="1">
    <citation type="submission" date="2025-08" db="UniProtKB">
        <authorList>
            <consortium name="Ensembl"/>
        </authorList>
    </citation>
    <scope>IDENTIFICATION</scope>
</reference>
<dbReference type="AlphaFoldDB" id="A0A8C1TE37"/>
<dbReference type="PANTHER" id="PTHR33332">
    <property type="entry name" value="REVERSE TRANSCRIPTASE DOMAIN-CONTAINING PROTEIN"/>
    <property type="match status" value="1"/>
</dbReference>
<protein>
    <recommendedName>
        <fullName evidence="1">Reverse transcriptase domain-containing protein</fullName>
    </recommendedName>
</protein>
<dbReference type="Proteomes" id="UP000694700">
    <property type="component" value="Unplaced"/>
</dbReference>
<proteinExistence type="predicted"/>
<dbReference type="InterPro" id="IPR043502">
    <property type="entry name" value="DNA/RNA_pol_sf"/>
</dbReference>
<dbReference type="Ensembl" id="ENSCCRT00015022167.1">
    <property type="protein sequence ID" value="ENSCCRP00015021390.1"/>
    <property type="gene ID" value="ENSCCRG00015009252.1"/>
</dbReference>
<dbReference type="GO" id="GO:0016706">
    <property type="term" value="F:2-oxoglutarate-dependent dioxygenase activity"/>
    <property type="evidence" value="ECO:0007669"/>
    <property type="project" value="InterPro"/>
</dbReference>
<evidence type="ECO:0000313" key="2">
    <source>
        <dbReference type="Ensembl" id="ENSCCRP00015021390.1"/>
    </source>
</evidence>
<evidence type="ECO:0000259" key="1">
    <source>
        <dbReference type="PROSITE" id="PS50878"/>
    </source>
</evidence>
<dbReference type="Pfam" id="PF00078">
    <property type="entry name" value="RVT_1"/>
    <property type="match status" value="1"/>
</dbReference>
<sequence length="367" mass="41754">MKCFERLVMSHIRSCLPINLDPLQFTYKANRSTEDAISTLLHLTLTHLENKNTYIRISLIDFSSAFNNILPQQLVEKLLLLGLDSGVCMWIMNFLTEHQQTVRVGSLTSKTVTVSTGTPQGCVLSPLLFTLLTYDCTASFNSNHVIKFADDTTVVGLITDNDEKLTALCTTHNLALNTNKTKEIVIDFRRVSKHHHLPLTINSSEVKRVKSTKFLGIHLTNKLTTRENTSAVIKKAQQRLHCLRRLKKVELPIPAMTLFYRGTVESLLTYCISYWFCSCTVEERHNLSRIVRTAEKIIGVSLPQLQDIYTERCVQRAGGILKDCTHSFYGLFTLMQSGKRYRSIKTRKTRLLNSFLPTAVRLLNQSL</sequence>
<name>A0A8C1TE37_CYPCA</name>
<dbReference type="SUPFAM" id="SSF56672">
    <property type="entry name" value="DNA/RNA polymerases"/>
    <property type="match status" value="1"/>
</dbReference>
<feature type="domain" description="Reverse transcriptase" evidence="1">
    <location>
        <begin position="1"/>
        <end position="219"/>
    </location>
</feature>
<organism evidence="2 3">
    <name type="scientific">Cyprinus carpio</name>
    <name type="common">Common carp</name>
    <dbReference type="NCBI Taxonomy" id="7962"/>
    <lineage>
        <taxon>Eukaryota</taxon>
        <taxon>Metazoa</taxon>
        <taxon>Chordata</taxon>
        <taxon>Craniata</taxon>
        <taxon>Vertebrata</taxon>
        <taxon>Euteleostomi</taxon>
        <taxon>Actinopterygii</taxon>
        <taxon>Neopterygii</taxon>
        <taxon>Teleostei</taxon>
        <taxon>Ostariophysi</taxon>
        <taxon>Cypriniformes</taxon>
        <taxon>Cyprinidae</taxon>
        <taxon>Cyprininae</taxon>
        <taxon>Cyprinus</taxon>
    </lineage>
</organism>
<dbReference type="InterPro" id="IPR000477">
    <property type="entry name" value="RT_dom"/>
</dbReference>
<dbReference type="InterPro" id="IPR015095">
    <property type="entry name" value="AlkB_hom8_N"/>
</dbReference>
<evidence type="ECO:0000313" key="3">
    <source>
        <dbReference type="Proteomes" id="UP000694700"/>
    </source>
</evidence>
<dbReference type="PROSITE" id="PS50878">
    <property type="entry name" value="RT_POL"/>
    <property type="match status" value="1"/>
</dbReference>
<dbReference type="GO" id="GO:0008168">
    <property type="term" value="F:methyltransferase activity"/>
    <property type="evidence" value="ECO:0007669"/>
    <property type="project" value="InterPro"/>
</dbReference>
<accession>A0A8C1TE37</accession>